<accession>A0A9X3AIQ3</accession>
<evidence type="ECO:0000256" key="6">
    <source>
        <dbReference type="ARBA" id="ARBA00023235"/>
    </source>
</evidence>
<dbReference type="HAMAP" id="MF_01201">
    <property type="entry name" value="Ala_racemase"/>
    <property type="match status" value="1"/>
</dbReference>
<dbReference type="Pfam" id="PF00842">
    <property type="entry name" value="Ala_racemase_C"/>
    <property type="match status" value="1"/>
</dbReference>
<dbReference type="AlphaFoldDB" id="A0A9X3AIQ3"/>
<feature type="active site" description="Proton acceptor; specific for L-alanine" evidence="7">
    <location>
        <position position="256"/>
    </location>
</feature>
<dbReference type="SUPFAM" id="SSF51419">
    <property type="entry name" value="PLP-binding barrel"/>
    <property type="match status" value="1"/>
</dbReference>
<feature type="active site" description="Proton acceptor; specific for D-alanine" evidence="7">
    <location>
        <position position="34"/>
    </location>
</feature>
<dbReference type="RefSeq" id="WP_260976908.1">
    <property type="nucleotide sequence ID" value="NZ_JAOANI010000022.1"/>
</dbReference>
<dbReference type="PANTHER" id="PTHR30511">
    <property type="entry name" value="ALANINE RACEMASE"/>
    <property type="match status" value="1"/>
</dbReference>
<keyword evidence="6 7" id="KW-0413">Isomerase</keyword>
<comment type="catalytic activity">
    <reaction evidence="1 7">
        <text>L-alanine = D-alanine</text>
        <dbReference type="Rhea" id="RHEA:20249"/>
        <dbReference type="ChEBI" id="CHEBI:57416"/>
        <dbReference type="ChEBI" id="CHEBI:57972"/>
        <dbReference type="EC" id="5.1.1.1"/>
    </reaction>
</comment>
<gene>
    <name evidence="11" type="primary">alr</name>
    <name evidence="11" type="ORF">NYR02_13655</name>
</gene>
<dbReference type="GO" id="GO:0005829">
    <property type="term" value="C:cytosol"/>
    <property type="evidence" value="ECO:0007669"/>
    <property type="project" value="TreeGrafter"/>
</dbReference>
<evidence type="ECO:0000256" key="4">
    <source>
        <dbReference type="ARBA" id="ARBA00013089"/>
    </source>
</evidence>
<keyword evidence="12" id="KW-1185">Reference proteome</keyword>
<dbReference type="FunFam" id="2.40.37.10:FF:000002">
    <property type="entry name" value="Alanine racemase"/>
    <property type="match status" value="1"/>
</dbReference>
<evidence type="ECO:0000313" key="11">
    <source>
        <dbReference type="EMBL" id="MCT7360061.1"/>
    </source>
</evidence>
<dbReference type="FunFam" id="3.20.20.10:FF:000002">
    <property type="entry name" value="Alanine racemase"/>
    <property type="match status" value="1"/>
</dbReference>
<proteinExistence type="inferred from homology"/>
<reference evidence="11" key="1">
    <citation type="journal article" date="2022" name="Front. Microbiol.">
        <title>Genome-based taxonomic rearrangement of Oceanobacter-related bacteria including the description of Thalassolituus hydrocarbonoclasticus sp. nov. and Thalassolituus pacificus sp. nov. and emended description of the genus Thalassolituus.</title>
        <authorList>
            <person name="Dong C."/>
            <person name="Wei L."/>
            <person name="Wang J."/>
            <person name="Lai Q."/>
            <person name="Huang Z."/>
            <person name="Shao Z."/>
        </authorList>
    </citation>
    <scope>NUCLEOTIDE SEQUENCE</scope>
    <source>
        <strain evidence="11">59MF3M-4</strain>
    </source>
</reference>
<reference evidence="11" key="2">
    <citation type="submission" date="2022-08" db="EMBL/GenBank/DDBJ databases">
        <authorList>
            <person name="Dong C."/>
        </authorList>
    </citation>
    <scope>NUCLEOTIDE SEQUENCE</scope>
    <source>
        <strain evidence="11">59MF3M-4</strain>
    </source>
</reference>
<dbReference type="Gene3D" id="2.40.37.10">
    <property type="entry name" value="Lyase, Ornithine Decarboxylase, Chain A, domain 1"/>
    <property type="match status" value="1"/>
</dbReference>
<sequence>MTRPTRALINWSHFRHNYQLAKSSVSGKAYAVIKANGYGHGLVNCARALSSADGFAVACVDEALALREAGIRRPLVVLQGAYDAHEWTLAAEHKIQLVVHHRKQLQDRASATLSQPVGVWLKINSGMNRLGFRVSEADDILALISADEQLELRYVISHFSSADEWQSPVLATQLDTLYSHDWPVPLSISNSAGLLTEKRINDELVAEGLSRPGIMLYGSSPLNYKSAAELGLKAVMSLESQLISTHDVPAGETVGYGGDWTAERDTRVGVVAIGYGDGYPRHAPAGTPVLVDGVECPLIGRVSMDMITVDLTDHPHAQIGSPVELWGEHLSVDRIAELCGTISYELFCQLTSRVKRVARELPSDGATVLNP</sequence>
<dbReference type="CDD" id="cd06827">
    <property type="entry name" value="PLPDE_III_AR_proteobact"/>
    <property type="match status" value="1"/>
</dbReference>
<evidence type="ECO:0000256" key="1">
    <source>
        <dbReference type="ARBA" id="ARBA00000316"/>
    </source>
</evidence>
<feature type="modified residue" description="N6-(pyridoxal phosphate)lysine" evidence="7 8">
    <location>
        <position position="34"/>
    </location>
</feature>
<evidence type="ECO:0000313" key="12">
    <source>
        <dbReference type="Proteomes" id="UP001147830"/>
    </source>
</evidence>
<dbReference type="InterPro" id="IPR009006">
    <property type="entry name" value="Ala_racemase/Decarboxylase_C"/>
</dbReference>
<comment type="pathway">
    <text evidence="7">Amino-acid biosynthesis; D-alanine biosynthesis; D-alanine from L-alanine: step 1/1.</text>
</comment>
<comment type="function">
    <text evidence="7">Catalyzes the interconversion of L-alanine and D-alanine. May also act on other amino acids.</text>
</comment>
<evidence type="ECO:0000256" key="9">
    <source>
        <dbReference type="PIRSR" id="PIRSR600821-52"/>
    </source>
</evidence>
<dbReference type="Pfam" id="PF01168">
    <property type="entry name" value="Ala_racemase_N"/>
    <property type="match status" value="1"/>
</dbReference>
<dbReference type="EC" id="5.1.1.1" evidence="4 7"/>
<comment type="cofactor">
    <cofactor evidence="2 7 8">
        <name>pyridoxal 5'-phosphate</name>
        <dbReference type="ChEBI" id="CHEBI:597326"/>
    </cofactor>
</comment>
<dbReference type="SUPFAM" id="SSF50621">
    <property type="entry name" value="Alanine racemase C-terminal domain-like"/>
    <property type="match status" value="1"/>
</dbReference>
<dbReference type="InterPro" id="IPR020622">
    <property type="entry name" value="Ala_racemase_pyridoxalP-BS"/>
</dbReference>
<organism evidence="11 12">
    <name type="scientific">Thalassolituus pacificus</name>
    <dbReference type="NCBI Taxonomy" id="2975440"/>
    <lineage>
        <taxon>Bacteria</taxon>
        <taxon>Pseudomonadati</taxon>
        <taxon>Pseudomonadota</taxon>
        <taxon>Gammaproteobacteria</taxon>
        <taxon>Oceanospirillales</taxon>
        <taxon>Oceanospirillaceae</taxon>
        <taxon>Thalassolituus</taxon>
    </lineage>
</organism>
<feature type="binding site" evidence="7 9">
    <location>
        <position position="129"/>
    </location>
    <ligand>
        <name>substrate</name>
    </ligand>
</feature>
<dbReference type="InterPro" id="IPR029066">
    <property type="entry name" value="PLP-binding_barrel"/>
</dbReference>
<evidence type="ECO:0000256" key="3">
    <source>
        <dbReference type="ARBA" id="ARBA00007880"/>
    </source>
</evidence>
<name>A0A9X3AIQ3_9GAMM</name>
<keyword evidence="5 7" id="KW-0663">Pyridoxal phosphate</keyword>
<dbReference type="PANTHER" id="PTHR30511:SF0">
    <property type="entry name" value="ALANINE RACEMASE, CATABOLIC-RELATED"/>
    <property type="match status" value="1"/>
</dbReference>
<feature type="binding site" evidence="7 9">
    <location>
        <position position="304"/>
    </location>
    <ligand>
        <name>substrate</name>
    </ligand>
</feature>
<feature type="domain" description="Alanine racemase C-terminal" evidence="10">
    <location>
        <begin position="235"/>
        <end position="359"/>
    </location>
</feature>
<dbReference type="InterPro" id="IPR001608">
    <property type="entry name" value="Ala_racemase_N"/>
</dbReference>
<dbReference type="PROSITE" id="PS00395">
    <property type="entry name" value="ALANINE_RACEMASE"/>
    <property type="match status" value="1"/>
</dbReference>
<evidence type="ECO:0000256" key="5">
    <source>
        <dbReference type="ARBA" id="ARBA00022898"/>
    </source>
</evidence>
<dbReference type="GO" id="GO:0008784">
    <property type="term" value="F:alanine racemase activity"/>
    <property type="evidence" value="ECO:0007669"/>
    <property type="project" value="UniProtKB-UniRule"/>
</dbReference>
<dbReference type="Gene3D" id="3.20.20.10">
    <property type="entry name" value="Alanine racemase"/>
    <property type="match status" value="1"/>
</dbReference>
<protein>
    <recommendedName>
        <fullName evidence="4 7">Alanine racemase</fullName>
        <ecNumber evidence="4 7">5.1.1.1</ecNumber>
    </recommendedName>
</protein>
<dbReference type="SMART" id="SM01005">
    <property type="entry name" value="Ala_racemase_C"/>
    <property type="match status" value="1"/>
</dbReference>
<evidence type="ECO:0000259" key="10">
    <source>
        <dbReference type="SMART" id="SM01005"/>
    </source>
</evidence>
<dbReference type="GO" id="GO:0030170">
    <property type="term" value="F:pyridoxal phosphate binding"/>
    <property type="evidence" value="ECO:0007669"/>
    <property type="project" value="UniProtKB-UniRule"/>
</dbReference>
<dbReference type="GO" id="GO:0030632">
    <property type="term" value="P:D-alanine biosynthetic process"/>
    <property type="evidence" value="ECO:0007669"/>
    <property type="project" value="UniProtKB-UniRule"/>
</dbReference>
<comment type="caution">
    <text evidence="11">The sequence shown here is derived from an EMBL/GenBank/DDBJ whole genome shotgun (WGS) entry which is preliminary data.</text>
</comment>
<evidence type="ECO:0000256" key="2">
    <source>
        <dbReference type="ARBA" id="ARBA00001933"/>
    </source>
</evidence>
<comment type="similarity">
    <text evidence="3 7">Belongs to the alanine racemase family.</text>
</comment>
<dbReference type="InterPro" id="IPR000821">
    <property type="entry name" value="Ala_racemase"/>
</dbReference>
<evidence type="ECO:0000256" key="8">
    <source>
        <dbReference type="PIRSR" id="PIRSR600821-50"/>
    </source>
</evidence>
<dbReference type="NCBIfam" id="TIGR00492">
    <property type="entry name" value="alr"/>
    <property type="match status" value="1"/>
</dbReference>
<dbReference type="Proteomes" id="UP001147830">
    <property type="component" value="Unassembled WGS sequence"/>
</dbReference>
<dbReference type="InterPro" id="IPR011079">
    <property type="entry name" value="Ala_racemase_C"/>
</dbReference>
<dbReference type="PRINTS" id="PR00992">
    <property type="entry name" value="ALARACEMASE"/>
</dbReference>
<evidence type="ECO:0000256" key="7">
    <source>
        <dbReference type="HAMAP-Rule" id="MF_01201"/>
    </source>
</evidence>
<dbReference type="EMBL" id="JAOANI010000022">
    <property type="protein sequence ID" value="MCT7360061.1"/>
    <property type="molecule type" value="Genomic_DNA"/>
</dbReference>